<dbReference type="InterPro" id="IPR008984">
    <property type="entry name" value="SMAD_FHA_dom_sf"/>
</dbReference>
<evidence type="ECO:0000256" key="1">
    <source>
        <dbReference type="SAM" id="MobiDB-lite"/>
    </source>
</evidence>
<dbReference type="EMBL" id="KB469305">
    <property type="protein sequence ID" value="EPQ53451.1"/>
    <property type="molecule type" value="Genomic_DNA"/>
</dbReference>
<dbReference type="OMA" id="CIVAKVT"/>
<organism evidence="3 4">
    <name type="scientific">Gloeophyllum trabeum (strain ATCC 11539 / FP-39264 / Madison 617)</name>
    <name type="common">Brown rot fungus</name>
    <dbReference type="NCBI Taxonomy" id="670483"/>
    <lineage>
        <taxon>Eukaryota</taxon>
        <taxon>Fungi</taxon>
        <taxon>Dikarya</taxon>
        <taxon>Basidiomycota</taxon>
        <taxon>Agaricomycotina</taxon>
        <taxon>Agaricomycetes</taxon>
        <taxon>Gloeophyllales</taxon>
        <taxon>Gloeophyllaceae</taxon>
        <taxon>Gloeophyllum</taxon>
    </lineage>
</organism>
<feature type="region of interest" description="Disordered" evidence="1">
    <location>
        <begin position="1"/>
        <end position="35"/>
    </location>
</feature>
<sequence>GQGERVASPSNGWFPPLDDSGRETGGGLGDSEDLPLSPAHAELWAENGHVYIRDLGSKHGTYVNDVRITGPSPLKTDDILILGFELPRSASTPRHLTSHDLKPIVAK</sequence>
<dbReference type="Proteomes" id="UP000030669">
    <property type="component" value="Unassembled WGS sequence"/>
</dbReference>
<feature type="domain" description="FHA" evidence="2">
    <location>
        <begin position="21"/>
        <end position="68"/>
    </location>
</feature>
<dbReference type="OrthoDB" id="687730at2759"/>
<dbReference type="SMART" id="SM00240">
    <property type="entry name" value="FHA"/>
    <property type="match status" value="1"/>
</dbReference>
<feature type="non-terminal residue" evidence="3">
    <location>
        <position position="107"/>
    </location>
</feature>
<name>S7Q0J6_GLOTA</name>
<dbReference type="PROSITE" id="PS50006">
    <property type="entry name" value="FHA_DOMAIN"/>
    <property type="match status" value="1"/>
</dbReference>
<dbReference type="InterPro" id="IPR000253">
    <property type="entry name" value="FHA_dom"/>
</dbReference>
<dbReference type="GeneID" id="19305247"/>
<gene>
    <name evidence="3" type="ORF">GLOTRDRAFT_28396</name>
</gene>
<evidence type="ECO:0000313" key="4">
    <source>
        <dbReference type="Proteomes" id="UP000030669"/>
    </source>
</evidence>
<dbReference type="HOGENOM" id="CLU_148159_0_0_1"/>
<feature type="non-terminal residue" evidence="3">
    <location>
        <position position="1"/>
    </location>
</feature>
<dbReference type="SUPFAM" id="SSF49879">
    <property type="entry name" value="SMAD/FHA domain"/>
    <property type="match status" value="1"/>
</dbReference>
<dbReference type="Gene3D" id="2.60.200.20">
    <property type="match status" value="1"/>
</dbReference>
<dbReference type="STRING" id="670483.S7Q0J6"/>
<dbReference type="eggNOG" id="ENOG502SXER">
    <property type="taxonomic scope" value="Eukaryota"/>
</dbReference>
<reference evidence="3 4" key="1">
    <citation type="journal article" date="2012" name="Science">
        <title>The Paleozoic origin of enzymatic lignin decomposition reconstructed from 31 fungal genomes.</title>
        <authorList>
            <person name="Floudas D."/>
            <person name="Binder M."/>
            <person name="Riley R."/>
            <person name="Barry K."/>
            <person name="Blanchette R.A."/>
            <person name="Henrissat B."/>
            <person name="Martinez A.T."/>
            <person name="Otillar R."/>
            <person name="Spatafora J.W."/>
            <person name="Yadav J.S."/>
            <person name="Aerts A."/>
            <person name="Benoit I."/>
            <person name="Boyd A."/>
            <person name="Carlson A."/>
            <person name="Copeland A."/>
            <person name="Coutinho P.M."/>
            <person name="de Vries R.P."/>
            <person name="Ferreira P."/>
            <person name="Findley K."/>
            <person name="Foster B."/>
            <person name="Gaskell J."/>
            <person name="Glotzer D."/>
            <person name="Gorecki P."/>
            <person name="Heitman J."/>
            <person name="Hesse C."/>
            <person name="Hori C."/>
            <person name="Igarashi K."/>
            <person name="Jurgens J.A."/>
            <person name="Kallen N."/>
            <person name="Kersten P."/>
            <person name="Kohler A."/>
            <person name="Kuees U."/>
            <person name="Kumar T.K.A."/>
            <person name="Kuo A."/>
            <person name="LaButti K."/>
            <person name="Larrondo L.F."/>
            <person name="Lindquist E."/>
            <person name="Ling A."/>
            <person name="Lombard V."/>
            <person name="Lucas S."/>
            <person name="Lundell T."/>
            <person name="Martin R."/>
            <person name="McLaughlin D.J."/>
            <person name="Morgenstern I."/>
            <person name="Morin E."/>
            <person name="Murat C."/>
            <person name="Nagy L.G."/>
            <person name="Nolan M."/>
            <person name="Ohm R.A."/>
            <person name="Patyshakuliyeva A."/>
            <person name="Rokas A."/>
            <person name="Ruiz-Duenas F.J."/>
            <person name="Sabat G."/>
            <person name="Salamov A."/>
            <person name="Samejima M."/>
            <person name="Schmutz J."/>
            <person name="Slot J.C."/>
            <person name="St John F."/>
            <person name="Stenlid J."/>
            <person name="Sun H."/>
            <person name="Sun S."/>
            <person name="Syed K."/>
            <person name="Tsang A."/>
            <person name="Wiebenga A."/>
            <person name="Young D."/>
            <person name="Pisabarro A."/>
            <person name="Eastwood D.C."/>
            <person name="Martin F."/>
            <person name="Cullen D."/>
            <person name="Grigoriev I.V."/>
            <person name="Hibbett D.S."/>
        </authorList>
    </citation>
    <scope>NUCLEOTIDE SEQUENCE [LARGE SCALE GENOMIC DNA]</scope>
    <source>
        <strain evidence="3 4">ATCC 11539</strain>
    </source>
</reference>
<evidence type="ECO:0000259" key="2">
    <source>
        <dbReference type="PROSITE" id="PS50006"/>
    </source>
</evidence>
<dbReference type="Pfam" id="PF00498">
    <property type="entry name" value="FHA"/>
    <property type="match status" value="1"/>
</dbReference>
<dbReference type="RefSeq" id="XP_007867697.1">
    <property type="nucleotide sequence ID" value="XM_007869506.1"/>
</dbReference>
<keyword evidence="4" id="KW-1185">Reference proteome</keyword>
<dbReference type="CDD" id="cd00060">
    <property type="entry name" value="FHA"/>
    <property type="match status" value="1"/>
</dbReference>
<accession>S7Q0J6</accession>
<dbReference type="AlphaFoldDB" id="S7Q0J6"/>
<protein>
    <recommendedName>
        <fullName evidence="2">FHA domain-containing protein</fullName>
    </recommendedName>
</protein>
<dbReference type="KEGG" id="gtr:GLOTRDRAFT_28396"/>
<evidence type="ECO:0000313" key="3">
    <source>
        <dbReference type="EMBL" id="EPQ53451.1"/>
    </source>
</evidence>
<proteinExistence type="predicted"/>